<gene>
    <name evidence="1" type="ORF">IEO70_17100</name>
</gene>
<accession>A0A927CYH7</accession>
<sequence>MLKKLSLMIFFICIALYISFIPSKETLSFYDARTKERIAFLPLDKSHSFSIQYTHSIHLSIVEETYELTDEDEIRQIELMYEDFAIGMPSHAEGNERFVQENGKYYIKNMNRTFPEIVLRVGEVSANHQLLFEEKALAMTSFTSPGSVLRIKYSKLNMWEQMKGVNIFDRF</sequence>
<evidence type="ECO:0000313" key="2">
    <source>
        <dbReference type="Proteomes" id="UP000602076"/>
    </source>
</evidence>
<organism evidence="1 2">
    <name type="scientific">Peribacillus faecalis</name>
    <dbReference type="NCBI Taxonomy" id="2772559"/>
    <lineage>
        <taxon>Bacteria</taxon>
        <taxon>Bacillati</taxon>
        <taxon>Bacillota</taxon>
        <taxon>Bacilli</taxon>
        <taxon>Bacillales</taxon>
        <taxon>Bacillaceae</taxon>
        <taxon>Peribacillus</taxon>
    </lineage>
</organism>
<dbReference type="Proteomes" id="UP000602076">
    <property type="component" value="Unassembled WGS sequence"/>
</dbReference>
<comment type="caution">
    <text evidence="1">The sequence shown here is derived from an EMBL/GenBank/DDBJ whole genome shotgun (WGS) entry which is preliminary data.</text>
</comment>
<evidence type="ECO:0000313" key="1">
    <source>
        <dbReference type="EMBL" id="MBD3110057.1"/>
    </source>
</evidence>
<protein>
    <submittedName>
        <fullName evidence="1">DUF1850 domain-containing protein</fullName>
    </submittedName>
</protein>
<name>A0A927CYH7_9BACI</name>
<keyword evidence="2" id="KW-1185">Reference proteome</keyword>
<dbReference type="EMBL" id="JACXSI010000055">
    <property type="protein sequence ID" value="MBD3110057.1"/>
    <property type="molecule type" value="Genomic_DNA"/>
</dbReference>
<reference evidence="1" key="1">
    <citation type="submission" date="2020-09" db="EMBL/GenBank/DDBJ databases">
        <title>Bacillus faecalis sp. nov., a moderately halophilic bacterium isolated from cow faeces.</title>
        <authorList>
            <person name="Jiang L."/>
            <person name="Lee J."/>
        </authorList>
    </citation>
    <scope>NUCLEOTIDE SEQUENCE</scope>
    <source>
        <strain evidence="1">AGMB 02131</strain>
    </source>
</reference>
<dbReference type="Pfam" id="PF08905">
    <property type="entry name" value="DUF1850"/>
    <property type="match status" value="1"/>
</dbReference>
<proteinExistence type="predicted"/>
<dbReference type="InterPro" id="IPR015001">
    <property type="entry name" value="DUF1850"/>
</dbReference>
<dbReference type="AlphaFoldDB" id="A0A927CYH7"/>